<proteinExistence type="predicted"/>
<sequence>MNGSSPTPHTSSTSFIIPFLQTMSQTSSHPSLCSTTLRPVSPSVPSPPTSTSSLHPMTTHLKVGTFKPKLLPDHITYLSTTISPSNQLPNTVSQALKNHNWYTTMLEEYQAFVWNTWTLVLFHPSMNVIDNAWIFRVKYNSDGTIQWKNARLVAKGFQQYAGLEFTNTFSLVIKASIIRVVFTLVVTYNWEIHQIDFNNAFLNEDIAKIVYISQPVGFVSGISSQHVSKPVPTPMSATLKLHVASGPASSDPTLYKSTIGVLQYLTYTRSSIEAKYCTLAHASTEVAWLCSLFSELGVSLVNTPVIWCDNQCAGALATGSVFHSQTKHIEVDVHYVCEQVLAHKLVVSYVPSVEQVADLFIKPFSIPSVEIFPSFPMAGAIDFPHLLERLCSVLYLIIRGYLAYMATGVKRTCLGYVWGCTLFFKVRLDSLRLCELPFDVAPVFGRPMWTVSRPPRCGSSFYIGDLCF</sequence>
<evidence type="ECO:0000256" key="1">
    <source>
        <dbReference type="SAM" id="MobiDB-lite"/>
    </source>
</evidence>
<comment type="caution">
    <text evidence="3">The sequence shown here is derived from an EMBL/GenBank/DDBJ whole genome shotgun (WGS) entry which is preliminary data.</text>
</comment>
<dbReference type="EMBL" id="QGNW01001450">
    <property type="protein sequence ID" value="RVW40858.1"/>
    <property type="molecule type" value="Genomic_DNA"/>
</dbReference>
<dbReference type="CDD" id="cd09272">
    <property type="entry name" value="RNase_HI_RT_Ty1"/>
    <property type="match status" value="1"/>
</dbReference>
<dbReference type="InterPro" id="IPR013103">
    <property type="entry name" value="RVT_2"/>
</dbReference>
<dbReference type="PANTHER" id="PTHR11439:SF494">
    <property type="entry name" value="CYSTEINE-RICH RLK (RECEPTOR-LIKE PROTEIN KINASE) 8"/>
    <property type="match status" value="1"/>
</dbReference>
<evidence type="ECO:0000259" key="2">
    <source>
        <dbReference type="Pfam" id="PF07727"/>
    </source>
</evidence>
<protein>
    <submittedName>
        <fullName evidence="3">Retrovirus-related Pol polyprotein from transposon RE2</fullName>
    </submittedName>
</protein>
<dbReference type="PANTHER" id="PTHR11439">
    <property type="entry name" value="GAG-POL-RELATED RETROTRANSPOSON"/>
    <property type="match status" value="1"/>
</dbReference>
<evidence type="ECO:0000313" key="4">
    <source>
        <dbReference type="Proteomes" id="UP000288805"/>
    </source>
</evidence>
<evidence type="ECO:0000313" key="3">
    <source>
        <dbReference type="EMBL" id="RVW40858.1"/>
    </source>
</evidence>
<dbReference type="Pfam" id="PF07727">
    <property type="entry name" value="RVT_2"/>
    <property type="match status" value="1"/>
</dbReference>
<accession>A0A438DZT6</accession>
<gene>
    <name evidence="3" type="primary">RE2_1295</name>
    <name evidence="3" type="ORF">CK203_094294</name>
</gene>
<organism evidence="3 4">
    <name type="scientific">Vitis vinifera</name>
    <name type="common">Grape</name>
    <dbReference type="NCBI Taxonomy" id="29760"/>
    <lineage>
        <taxon>Eukaryota</taxon>
        <taxon>Viridiplantae</taxon>
        <taxon>Streptophyta</taxon>
        <taxon>Embryophyta</taxon>
        <taxon>Tracheophyta</taxon>
        <taxon>Spermatophyta</taxon>
        <taxon>Magnoliopsida</taxon>
        <taxon>eudicotyledons</taxon>
        <taxon>Gunneridae</taxon>
        <taxon>Pentapetalae</taxon>
        <taxon>rosids</taxon>
        <taxon>Vitales</taxon>
        <taxon>Vitaceae</taxon>
        <taxon>Viteae</taxon>
        <taxon>Vitis</taxon>
    </lineage>
</organism>
<name>A0A438DZT6_VITVI</name>
<feature type="region of interest" description="Disordered" evidence="1">
    <location>
        <begin position="30"/>
        <end position="55"/>
    </location>
</feature>
<reference evidence="3 4" key="1">
    <citation type="journal article" date="2018" name="PLoS Genet.">
        <title>Population sequencing reveals clonal diversity and ancestral inbreeding in the grapevine cultivar Chardonnay.</title>
        <authorList>
            <person name="Roach M.J."/>
            <person name="Johnson D.L."/>
            <person name="Bohlmann J."/>
            <person name="van Vuuren H.J."/>
            <person name="Jones S.J."/>
            <person name="Pretorius I.S."/>
            <person name="Schmidt S.A."/>
            <person name="Borneman A.R."/>
        </authorList>
    </citation>
    <scope>NUCLEOTIDE SEQUENCE [LARGE SCALE GENOMIC DNA]</scope>
    <source>
        <strain evidence="4">cv. Chardonnay</strain>
        <tissue evidence="3">Leaf</tissue>
    </source>
</reference>
<feature type="domain" description="Reverse transcriptase Ty1/copia-type" evidence="2">
    <location>
        <begin position="115"/>
        <end position="225"/>
    </location>
</feature>
<dbReference type="Proteomes" id="UP000288805">
    <property type="component" value="Unassembled WGS sequence"/>
</dbReference>
<dbReference type="AlphaFoldDB" id="A0A438DZT6"/>